<name>F5Y835_LEAAZ</name>
<accession>F5Y835</accession>
<protein>
    <submittedName>
        <fullName evidence="1">Uncharacterized protein</fullName>
    </submittedName>
</protein>
<keyword evidence="2" id="KW-1185">Reference proteome</keyword>
<dbReference type="HOGENOM" id="CLU_1244877_0_0_12"/>
<dbReference type="AlphaFoldDB" id="F5Y835"/>
<sequence length="222" mass="22839">MDAHKTVRTVFTRRVAVSTTDNEGMGSFREALANALEGDIITLPANGTITLTSVLPVITRSVTIMGNGATLTQSGFTPDSSTQLLYINSTSATVKISQLYFKGGRATSNGGAIYKSGGTNTLTGNLFFGNTAPNYNVVYSTATSGGYNVSDKAAGTASATGSGYASVVGDLFDVTDITFDAASKPASATDLKTLTTLPPDFPEVYFDGTLRTLPATAGAAAQ</sequence>
<evidence type="ECO:0000313" key="1">
    <source>
        <dbReference type="EMBL" id="AEF80713.1"/>
    </source>
</evidence>
<dbReference type="SUPFAM" id="SSF51126">
    <property type="entry name" value="Pectin lyase-like"/>
    <property type="match status" value="1"/>
</dbReference>
<evidence type="ECO:0000313" key="2">
    <source>
        <dbReference type="Proteomes" id="UP000009222"/>
    </source>
</evidence>
<proteinExistence type="predicted"/>
<dbReference type="EMBL" id="CP001841">
    <property type="protein sequence ID" value="AEF80713.1"/>
    <property type="molecule type" value="Genomic_DNA"/>
</dbReference>
<dbReference type="InterPro" id="IPR011050">
    <property type="entry name" value="Pectin_lyase_fold/virulence"/>
</dbReference>
<gene>
    <name evidence="1" type="ordered locus">TREAZ_2270</name>
</gene>
<reference evidence="1 2" key="2">
    <citation type="journal article" date="2011" name="ISME J.">
        <title>RNA-seq reveals cooperative metabolic interactions between two termite-gut spirochete species in co-culture.</title>
        <authorList>
            <person name="Rosenthal A.Z."/>
            <person name="Matson E.G."/>
            <person name="Eldar A."/>
            <person name="Leadbetter J.R."/>
        </authorList>
    </citation>
    <scope>NUCLEOTIDE SEQUENCE [LARGE SCALE GENOMIC DNA]</scope>
    <source>
        <strain evidence="2">ATCC BAA-888 / DSM 13862 / ZAS-9</strain>
    </source>
</reference>
<dbReference type="KEGG" id="taz:TREAZ_2270"/>
<reference evidence="2" key="1">
    <citation type="submission" date="2009-12" db="EMBL/GenBank/DDBJ databases">
        <title>Complete sequence of Treponema azotonutricium strain ZAS-9.</title>
        <authorList>
            <person name="Tetu S.G."/>
            <person name="Matson E."/>
            <person name="Ren Q."/>
            <person name="Seshadri R."/>
            <person name="Elbourne L."/>
            <person name="Hassan K.A."/>
            <person name="Durkin A."/>
            <person name="Radune D."/>
            <person name="Mohamoud Y."/>
            <person name="Shay R."/>
            <person name="Jin S."/>
            <person name="Zhang X."/>
            <person name="Lucey K."/>
            <person name="Ballor N.R."/>
            <person name="Ottesen E."/>
            <person name="Rosenthal R."/>
            <person name="Allen A."/>
            <person name="Leadbetter J.R."/>
            <person name="Paulsen I.T."/>
        </authorList>
    </citation>
    <scope>NUCLEOTIDE SEQUENCE [LARGE SCALE GENOMIC DNA]</scope>
    <source>
        <strain evidence="2">ATCC BAA-888 / DSM 13862 / ZAS-9</strain>
    </source>
</reference>
<organism evidence="1 2">
    <name type="scientific">Leadbettera azotonutricia (strain ATCC BAA-888 / DSM 13862 / ZAS-9)</name>
    <name type="common">Treponema azotonutricium</name>
    <dbReference type="NCBI Taxonomy" id="545695"/>
    <lineage>
        <taxon>Bacteria</taxon>
        <taxon>Pseudomonadati</taxon>
        <taxon>Spirochaetota</taxon>
        <taxon>Spirochaetia</taxon>
        <taxon>Spirochaetales</taxon>
        <taxon>Breznakiellaceae</taxon>
        <taxon>Leadbettera</taxon>
    </lineage>
</organism>
<dbReference type="Proteomes" id="UP000009222">
    <property type="component" value="Chromosome"/>
</dbReference>
<dbReference type="InParanoid" id="F5Y835"/>